<comment type="caution">
    <text evidence="5">The sequence shown here is derived from an EMBL/GenBank/DDBJ whole genome shotgun (WGS) entry which is preliminary data.</text>
</comment>
<reference evidence="5" key="1">
    <citation type="submission" date="2020-06" db="EMBL/GenBank/DDBJ databases">
        <title>Draft genome of Bugula neritina, a colonial animal packing powerful symbionts and potential medicines.</title>
        <authorList>
            <person name="Rayko M."/>
        </authorList>
    </citation>
    <scope>NUCLEOTIDE SEQUENCE [LARGE SCALE GENOMIC DNA]</scope>
    <source>
        <strain evidence="5">Kwan_BN1</strain>
    </source>
</reference>
<dbReference type="GO" id="GO:0045089">
    <property type="term" value="P:positive regulation of innate immune response"/>
    <property type="evidence" value="ECO:0007669"/>
    <property type="project" value="TreeGrafter"/>
</dbReference>
<dbReference type="GO" id="GO:0045944">
    <property type="term" value="P:positive regulation of transcription by RNA polymerase II"/>
    <property type="evidence" value="ECO:0007669"/>
    <property type="project" value="TreeGrafter"/>
</dbReference>
<evidence type="ECO:0000313" key="5">
    <source>
        <dbReference type="EMBL" id="KAF6033051.1"/>
    </source>
</evidence>
<dbReference type="OrthoDB" id="10039914at2759"/>
<evidence type="ECO:0000313" key="6">
    <source>
        <dbReference type="Proteomes" id="UP000593567"/>
    </source>
</evidence>
<dbReference type="PANTHER" id="PTHR13293:SF6">
    <property type="entry name" value="AKIRIN-RELATED"/>
    <property type="match status" value="1"/>
</dbReference>
<evidence type="ECO:0000256" key="3">
    <source>
        <dbReference type="ARBA" id="ARBA00023242"/>
    </source>
</evidence>
<comment type="similarity">
    <text evidence="2">Belongs to the akirin family.</text>
</comment>
<proteinExistence type="inferred from homology"/>
<evidence type="ECO:0000256" key="4">
    <source>
        <dbReference type="SAM" id="MobiDB-lite"/>
    </source>
</evidence>
<comment type="subcellular location">
    <subcellularLocation>
        <location evidence="1">Nucleus</location>
    </subcellularLocation>
</comment>
<dbReference type="GO" id="GO:0000785">
    <property type="term" value="C:chromatin"/>
    <property type="evidence" value="ECO:0007669"/>
    <property type="project" value="TreeGrafter"/>
</dbReference>
<sequence>MACATLSLKRSLDFDPLITRRPKRRRCMPMAMPLTAANTSKSNSMAVSSPPKPPSVFKEVTSSLDREQLAASIKSEIKRLRHRRKLVNAQASSSHSDSSDSEILSATASPSSSNHPTAPSKKDNTPLFTYKQMMILCEKMVKERTEQLCEEYDQVLASKLAEQYEAFLKFNHDQVHRHFANSSEASYLS</sequence>
<evidence type="ECO:0000256" key="2">
    <source>
        <dbReference type="ARBA" id="ARBA00005625"/>
    </source>
</evidence>
<dbReference type="GO" id="GO:0003712">
    <property type="term" value="F:transcription coregulator activity"/>
    <property type="evidence" value="ECO:0007669"/>
    <property type="project" value="TreeGrafter"/>
</dbReference>
<protein>
    <submittedName>
        <fullName evidence="5">Akirin</fullName>
    </submittedName>
</protein>
<feature type="region of interest" description="Disordered" evidence="4">
    <location>
        <begin position="87"/>
        <end position="125"/>
    </location>
</feature>
<organism evidence="5 6">
    <name type="scientific">Bugula neritina</name>
    <name type="common">Brown bryozoan</name>
    <name type="synonym">Sertularia neritina</name>
    <dbReference type="NCBI Taxonomy" id="10212"/>
    <lineage>
        <taxon>Eukaryota</taxon>
        <taxon>Metazoa</taxon>
        <taxon>Spiralia</taxon>
        <taxon>Lophotrochozoa</taxon>
        <taxon>Bryozoa</taxon>
        <taxon>Gymnolaemata</taxon>
        <taxon>Cheilostomatida</taxon>
        <taxon>Flustrina</taxon>
        <taxon>Buguloidea</taxon>
        <taxon>Bugulidae</taxon>
        <taxon>Bugula</taxon>
    </lineage>
</organism>
<evidence type="ECO:0000256" key="1">
    <source>
        <dbReference type="ARBA" id="ARBA00004123"/>
    </source>
</evidence>
<dbReference type="PANTHER" id="PTHR13293">
    <property type="entry name" value="AKIRIN-RELATED"/>
    <property type="match status" value="1"/>
</dbReference>
<keyword evidence="6" id="KW-1185">Reference proteome</keyword>
<dbReference type="CDD" id="cd22240">
    <property type="entry name" value="akirin"/>
    <property type="match status" value="1"/>
</dbReference>
<feature type="compositionally biased region" description="Polar residues" evidence="4">
    <location>
        <begin position="102"/>
        <end position="117"/>
    </location>
</feature>
<dbReference type="EMBL" id="VXIV02001458">
    <property type="protein sequence ID" value="KAF6033051.1"/>
    <property type="molecule type" value="Genomic_DNA"/>
</dbReference>
<gene>
    <name evidence="5" type="ORF">EB796_008632</name>
</gene>
<dbReference type="Proteomes" id="UP000593567">
    <property type="component" value="Unassembled WGS sequence"/>
</dbReference>
<keyword evidence="3" id="KW-0539">Nucleus</keyword>
<feature type="compositionally biased region" description="Polar residues" evidence="4">
    <location>
        <begin position="36"/>
        <end position="47"/>
    </location>
</feature>
<dbReference type="AlphaFoldDB" id="A0A7J7K511"/>
<accession>A0A7J7K511</accession>
<dbReference type="GO" id="GO:0005634">
    <property type="term" value="C:nucleus"/>
    <property type="evidence" value="ECO:0007669"/>
    <property type="project" value="UniProtKB-SubCell"/>
</dbReference>
<feature type="region of interest" description="Disordered" evidence="4">
    <location>
        <begin position="35"/>
        <end position="58"/>
    </location>
</feature>
<name>A0A7J7K511_BUGNE</name>
<dbReference type="InterPro" id="IPR024132">
    <property type="entry name" value="Akirin"/>
</dbReference>